<evidence type="ECO:0000313" key="4">
    <source>
        <dbReference type="EMBL" id="AIH03368.1"/>
    </source>
</evidence>
<evidence type="ECO:0000256" key="2">
    <source>
        <dbReference type="ARBA" id="ARBA00023239"/>
    </source>
</evidence>
<dbReference type="RefSeq" id="WP_038062957.1">
    <property type="nucleotide sequence ID" value="NZ_CP008796.1"/>
</dbReference>
<keyword evidence="5" id="KW-1185">Reference proteome</keyword>
<dbReference type="GO" id="GO:0016836">
    <property type="term" value="F:hydro-lyase activity"/>
    <property type="evidence" value="ECO:0007669"/>
    <property type="project" value="InterPro"/>
</dbReference>
<evidence type="ECO:0000313" key="5">
    <source>
        <dbReference type="Proteomes" id="UP000028481"/>
    </source>
</evidence>
<dbReference type="HOGENOM" id="CLU_098588_2_0_0"/>
<accession>A0A075WSI6</accession>
<dbReference type="STRING" id="289377.HL41_00125"/>
<dbReference type="Pfam" id="PF05683">
    <property type="entry name" value="Fumerase_C"/>
    <property type="match status" value="1"/>
</dbReference>
<dbReference type="EMBL" id="CP008796">
    <property type="protein sequence ID" value="AIH03368.1"/>
    <property type="molecule type" value="Genomic_DNA"/>
</dbReference>
<dbReference type="PaxDb" id="289377-HL41_00125"/>
<gene>
    <name evidence="4" type="ORF">HL41_00125</name>
</gene>
<evidence type="ECO:0000256" key="1">
    <source>
        <dbReference type="ARBA" id="ARBA00008876"/>
    </source>
</evidence>
<protein>
    <submittedName>
        <fullName evidence="4">Fumarate hydratase</fullName>
    </submittedName>
</protein>
<comment type="similarity">
    <text evidence="1">Belongs to the class-I fumarase family.</text>
</comment>
<dbReference type="InterPro" id="IPR004647">
    <property type="entry name" value="Fe-S_hydro-lyase_TtdB-typ_cat"/>
</dbReference>
<dbReference type="PANTHER" id="PTHR43351">
    <property type="entry name" value="L(+)-TARTRATE DEHYDRATASE SUBUNIT BETA"/>
    <property type="match status" value="1"/>
</dbReference>
<reference evidence="4 5" key="1">
    <citation type="journal article" date="2015" name="Genome Announc.">
        <title>Genome Sequence of a Sulfate-Reducing Thermophilic Bacterium, Thermodesulfobacterium commune DSM 2178T (Phylum Thermodesulfobacteria).</title>
        <authorList>
            <person name="Bhatnagar S."/>
            <person name="Badger J.H."/>
            <person name="Madupu R."/>
            <person name="Khouri H.M."/>
            <person name="O'Connor E.M."/>
            <person name="Robb F.T."/>
            <person name="Ward N.L."/>
            <person name="Eisen J.A."/>
        </authorList>
    </citation>
    <scope>NUCLEOTIDE SEQUENCE [LARGE SCALE GENOMIC DNA]</scope>
    <source>
        <strain evidence="4 5">DSM 2178</strain>
    </source>
</reference>
<dbReference type="eggNOG" id="COG1838">
    <property type="taxonomic scope" value="Bacteria"/>
</dbReference>
<proteinExistence type="inferred from homology"/>
<dbReference type="PANTHER" id="PTHR43351:SF2">
    <property type="entry name" value="L(+)-TARTRATE DEHYDRATASE SUBUNIT BETA-RELATED"/>
    <property type="match status" value="1"/>
</dbReference>
<dbReference type="KEGG" id="tcm:HL41_00125"/>
<dbReference type="OrthoDB" id="9798978at2"/>
<keyword evidence="2" id="KW-0456">Lyase</keyword>
<dbReference type="SUPFAM" id="SSF117457">
    <property type="entry name" value="FumA C-terminal domain-like"/>
    <property type="match status" value="1"/>
</dbReference>
<dbReference type="Proteomes" id="UP000028481">
    <property type="component" value="Chromosome"/>
</dbReference>
<dbReference type="Gene3D" id="3.20.130.10">
    <property type="entry name" value="Fe-S hydro-lyase, tartrate dehydratase beta-type, catalytic domain"/>
    <property type="match status" value="1"/>
</dbReference>
<evidence type="ECO:0000259" key="3">
    <source>
        <dbReference type="Pfam" id="PF05683"/>
    </source>
</evidence>
<name>A0A075WSI6_9BACT</name>
<dbReference type="AlphaFoldDB" id="A0A075WSI6"/>
<feature type="domain" description="Fe-S hydro-lyase tartrate dehydratase beta-type catalytic" evidence="3">
    <location>
        <begin position="22"/>
        <end position="184"/>
    </location>
</feature>
<dbReference type="InterPro" id="IPR036660">
    <property type="entry name" value="Fe-S_hydroAse_TtdB_cat_sf"/>
</dbReference>
<organism evidence="4 5">
    <name type="scientific">Thermodesulfobacterium commune DSM 2178</name>
    <dbReference type="NCBI Taxonomy" id="289377"/>
    <lineage>
        <taxon>Bacteria</taxon>
        <taxon>Pseudomonadati</taxon>
        <taxon>Thermodesulfobacteriota</taxon>
        <taxon>Thermodesulfobacteria</taxon>
        <taxon>Thermodesulfobacteriales</taxon>
        <taxon>Thermodesulfobacteriaceae</taxon>
        <taxon>Thermodesulfobacterium</taxon>
    </lineage>
</organism>
<sequence length="185" mass="20568">MGGWFNQVFSKAKRLSFPVEDRRVLEGLLPGEPVVISGWVLCGRDATHRRILKALREEGFQFDFTNQAMYYVGPTPAPEGKVIGACGPTTSGRMDAYMEDFLSLGVAATIGKGKRSLKVVEVMKRYQAVYLATFGGAGAFLSQFVEKLEFIAWEDLGPEAFFRIKVRDFPTVVINTVAGEDFYSF</sequence>